<gene>
    <name evidence="1" type="ORF">HanXRQr2_Chr14g0654901</name>
</gene>
<comment type="caution">
    <text evidence="1">The sequence shown here is derived from an EMBL/GenBank/DDBJ whole genome shotgun (WGS) entry which is preliminary data.</text>
</comment>
<organism evidence="1 2">
    <name type="scientific">Helianthus annuus</name>
    <name type="common">Common sunflower</name>
    <dbReference type="NCBI Taxonomy" id="4232"/>
    <lineage>
        <taxon>Eukaryota</taxon>
        <taxon>Viridiplantae</taxon>
        <taxon>Streptophyta</taxon>
        <taxon>Embryophyta</taxon>
        <taxon>Tracheophyta</taxon>
        <taxon>Spermatophyta</taxon>
        <taxon>Magnoliopsida</taxon>
        <taxon>eudicotyledons</taxon>
        <taxon>Gunneridae</taxon>
        <taxon>Pentapetalae</taxon>
        <taxon>asterids</taxon>
        <taxon>campanulids</taxon>
        <taxon>Asterales</taxon>
        <taxon>Asteraceae</taxon>
        <taxon>Asteroideae</taxon>
        <taxon>Heliantheae alliance</taxon>
        <taxon>Heliantheae</taxon>
        <taxon>Helianthus</taxon>
    </lineage>
</organism>
<name>A0A9K3EBD1_HELAN</name>
<evidence type="ECO:0000313" key="2">
    <source>
        <dbReference type="Proteomes" id="UP000215914"/>
    </source>
</evidence>
<reference evidence="1" key="2">
    <citation type="submission" date="2020-06" db="EMBL/GenBank/DDBJ databases">
        <title>Helianthus annuus Genome sequencing and assembly Release 2.</title>
        <authorList>
            <person name="Gouzy J."/>
            <person name="Langlade N."/>
            <person name="Munos S."/>
        </authorList>
    </citation>
    <scope>NUCLEOTIDE SEQUENCE</scope>
    <source>
        <tissue evidence="1">Leaves</tissue>
    </source>
</reference>
<keyword evidence="2" id="KW-1185">Reference proteome</keyword>
<dbReference type="AlphaFoldDB" id="A0A9K3EBD1"/>
<protein>
    <submittedName>
        <fullName evidence="1">Uncharacterized protein</fullName>
    </submittedName>
</protein>
<sequence>MRPCGVHGVLFFFTVKSFQHFVITRLRCESSKYVCRHHLNYFLHNGFRKFTICRRHIVHKFNQNLSFDLLFFQTLCRVSEVTHNTTHTQFSDKQVFFFGIWNVFEPR</sequence>
<proteinExistence type="predicted"/>
<dbReference type="EMBL" id="MNCJ02000329">
    <property type="protein sequence ID" value="KAF5770024.1"/>
    <property type="molecule type" value="Genomic_DNA"/>
</dbReference>
<dbReference type="Proteomes" id="UP000215914">
    <property type="component" value="Unassembled WGS sequence"/>
</dbReference>
<dbReference type="Gramene" id="mRNA:HanXRQr2_Chr14g0654901">
    <property type="protein sequence ID" value="CDS:HanXRQr2_Chr14g0654901.1"/>
    <property type="gene ID" value="HanXRQr2_Chr14g0654901"/>
</dbReference>
<accession>A0A9K3EBD1</accession>
<reference evidence="1" key="1">
    <citation type="journal article" date="2017" name="Nature">
        <title>The sunflower genome provides insights into oil metabolism, flowering and Asterid evolution.</title>
        <authorList>
            <person name="Badouin H."/>
            <person name="Gouzy J."/>
            <person name="Grassa C.J."/>
            <person name="Murat F."/>
            <person name="Staton S.E."/>
            <person name="Cottret L."/>
            <person name="Lelandais-Briere C."/>
            <person name="Owens G.L."/>
            <person name="Carrere S."/>
            <person name="Mayjonade B."/>
            <person name="Legrand L."/>
            <person name="Gill N."/>
            <person name="Kane N.C."/>
            <person name="Bowers J.E."/>
            <person name="Hubner S."/>
            <person name="Bellec A."/>
            <person name="Berard A."/>
            <person name="Berges H."/>
            <person name="Blanchet N."/>
            <person name="Boniface M.C."/>
            <person name="Brunel D."/>
            <person name="Catrice O."/>
            <person name="Chaidir N."/>
            <person name="Claudel C."/>
            <person name="Donnadieu C."/>
            <person name="Faraut T."/>
            <person name="Fievet G."/>
            <person name="Helmstetter N."/>
            <person name="King M."/>
            <person name="Knapp S.J."/>
            <person name="Lai Z."/>
            <person name="Le Paslier M.C."/>
            <person name="Lippi Y."/>
            <person name="Lorenzon L."/>
            <person name="Mandel J.R."/>
            <person name="Marage G."/>
            <person name="Marchand G."/>
            <person name="Marquand E."/>
            <person name="Bret-Mestries E."/>
            <person name="Morien E."/>
            <person name="Nambeesan S."/>
            <person name="Nguyen T."/>
            <person name="Pegot-Espagnet P."/>
            <person name="Pouilly N."/>
            <person name="Raftis F."/>
            <person name="Sallet E."/>
            <person name="Schiex T."/>
            <person name="Thomas J."/>
            <person name="Vandecasteele C."/>
            <person name="Vares D."/>
            <person name="Vear F."/>
            <person name="Vautrin S."/>
            <person name="Crespi M."/>
            <person name="Mangin B."/>
            <person name="Burke J.M."/>
            <person name="Salse J."/>
            <person name="Munos S."/>
            <person name="Vincourt P."/>
            <person name="Rieseberg L.H."/>
            <person name="Langlade N.B."/>
        </authorList>
    </citation>
    <scope>NUCLEOTIDE SEQUENCE</scope>
    <source>
        <tissue evidence="1">Leaves</tissue>
    </source>
</reference>
<evidence type="ECO:0000313" key="1">
    <source>
        <dbReference type="EMBL" id="KAF5770024.1"/>
    </source>
</evidence>